<organism evidence="1 2">
    <name type="scientific">Bartonella grahamii</name>
    <dbReference type="NCBI Taxonomy" id="33045"/>
    <lineage>
        <taxon>Bacteria</taxon>
        <taxon>Pseudomonadati</taxon>
        <taxon>Pseudomonadota</taxon>
        <taxon>Alphaproteobacteria</taxon>
        <taxon>Hyphomicrobiales</taxon>
        <taxon>Bartonellaceae</taxon>
        <taxon>Bartonella</taxon>
    </lineage>
</organism>
<reference evidence="1 2" key="1">
    <citation type="submission" date="2018-06" db="EMBL/GenBank/DDBJ databases">
        <authorList>
            <consortium name="Pathogen Informatics"/>
            <person name="Doyle S."/>
        </authorList>
    </citation>
    <scope>NUCLEOTIDE SEQUENCE [LARGE SCALE GENOMIC DNA]</scope>
    <source>
        <strain evidence="1 2">NCTC12860</strain>
    </source>
</reference>
<dbReference type="Proteomes" id="UP000253846">
    <property type="component" value="Unassembled WGS sequence"/>
</dbReference>
<evidence type="ECO:0000313" key="1">
    <source>
        <dbReference type="EMBL" id="SSZ40248.1"/>
    </source>
</evidence>
<proteinExistence type="predicted"/>
<evidence type="ECO:0000313" key="2">
    <source>
        <dbReference type="Proteomes" id="UP000253846"/>
    </source>
</evidence>
<protein>
    <submittedName>
        <fullName evidence="1">Uncharacterized protein</fullName>
    </submittedName>
</protein>
<accession>A0A336NHJ5</accession>
<dbReference type="AlphaFoldDB" id="A0A336NHJ5"/>
<gene>
    <name evidence="1" type="ORF">NCTC12860_01396</name>
</gene>
<sequence length="61" mass="7003">MKRLNARAVATLEDGAWAENINNMIAFYNSAVKRFNDTYLYADRTTRVCAVDNFITLDIKL</sequence>
<name>A0A336NHJ5_BARGR</name>
<dbReference type="EMBL" id="UFTD01000002">
    <property type="protein sequence ID" value="SSZ40248.1"/>
    <property type="molecule type" value="Genomic_DNA"/>
</dbReference>